<keyword evidence="1" id="KW-1133">Transmembrane helix</keyword>
<keyword evidence="1" id="KW-0812">Transmembrane</keyword>
<evidence type="ECO:0000256" key="1">
    <source>
        <dbReference type="SAM" id="Phobius"/>
    </source>
</evidence>
<proteinExistence type="predicted"/>
<protein>
    <submittedName>
        <fullName evidence="2">Uncharacterized protein</fullName>
    </submittedName>
</protein>
<feature type="transmembrane region" description="Helical" evidence="1">
    <location>
        <begin position="6"/>
        <end position="25"/>
    </location>
</feature>
<comment type="caution">
    <text evidence="2">The sequence shown here is derived from an EMBL/GenBank/DDBJ whole genome shotgun (WGS) entry which is preliminary data.</text>
</comment>
<organism evidence="2">
    <name type="scientific">bioreactor metagenome</name>
    <dbReference type="NCBI Taxonomy" id="1076179"/>
    <lineage>
        <taxon>unclassified sequences</taxon>
        <taxon>metagenomes</taxon>
        <taxon>ecological metagenomes</taxon>
    </lineage>
</organism>
<reference evidence="2" key="1">
    <citation type="submission" date="2019-08" db="EMBL/GenBank/DDBJ databases">
        <authorList>
            <person name="Kucharzyk K."/>
            <person name="Murdoch R.W."/>
            <person name="Higgins S."/>
            <person name="Loffler F."/>
        </authorList>
    </citation>
    <scope>NUCLEOTIDE SEQUENCE</scope>
</reference>
<dbReference type="AlphaFoldDB" id="A0A645FBE8"/>
<dbReference type="EMBL" id="VSSQ01057927">
    <property type="protein sequence ID" value="MPN11688.1"/>
    <property type="molecule type" value="Genomic_DNA"/>
</dbReference>
<accession>A0A645FBE8</accession>
<name>A0A645FBE8_9ZZZZ</name>
<feature type="transmembrane region" description="Helical" evidence="1">
    <location>
        <begin position="32"/>
        <end position="57"/>
    </location>
</feature>
<evidence type="ECO:0000313" key="2">
    <source>
        <dbReference type="EMBL" id="MPN11688.1"/>
    </source>
</evidence>
<sequence length="110" mass="11937">MSTVNVRFSAVVVNAATCSLFTFTVKTGFESLPYLLAFTVRLVGCVMFTVGETIVAFCDPEAMRIVPGASVVLMKPVLDHVPVRPEVNSSSSKVCEGPPVLPVYEYTFKE</sequence>
<gene>
    <name evidence="2" type="ORF">SDC9_158995</name>
</gene>
<keyword evidence="1" id="KW-0472">Membrane</keyword>